<evidence type="ECO:0000313" key="1">
    <source>
        <dbReference type="EMBL" id="XCO74584.1"/>
    </source>
</evidence>
<protein>
    <submittedName>
        <fullName evidence="1">Uncharacterized protein</fullName>
    </submittedName>
</protein>
<organism evidence="1">
    <name type="scientific">Lysobacter firmicutimachus</name>
    <dbReference type="NCBI Taxonomy" id="1792846"/>
    <lineage>
        <taxon>Bacteria</taxon>
        <taxon>Pseudomonadati</taxon>
        <taxon>Pseudomonadota</taxon>
        <taxon>Gammaproteobacteria</taxon>
        <taxon>Lysobacterales</taxon>
        <taxon>Lysobacteraceae</taxon>
        <taxon>Lysobacter</taxon>
    </lineage>
</organism>
<reference evidence="1" key="1">
    <citation type="submission" date="2024-06" db="EMBL/GenBank/DDBJ databases">
        <authorList>
            <person name="Li S."/>
        </authorList>
    </citation>
    <scope>NUCLEOTIDE SEQUENCE</scope>
    <source>
        <strain evidence="1">SR10</strain>
    </source>
</reference>
<sequence length="134" mass="15982">MPIAHELQLKIDALEDEKLRARILEVLTGPGKKRVSDEEIYESIVSDYKAAKEEQARQRQWRDEEVADFAKYFQKNHPESYSEFVRQENEFREIEPELAWDTRRIINEWMPNLATGDRTELFSKFRRHARSSPA</sequence>
<dbReference type="AlphaFoldDB" id="A0AAU8MN59"/>
<dbReference type="EMBL" id="CP159925">
    <property type="protein sequence ID" value="XCO74584.1"/>
    <property type="molecule type" value="Genomic_DNA"/>
</dbReference>
<gene>
    <name evidence="1" type="ORF">ABU614_19745</name>
</gene>
<name>A0AAU8MN59_9GAMM</name>
<proteinExistence type="predicted"/>
<dbReference type="RefSeq" id="WP_363797424.1">
    <property type="nucleotide sequence ID" value="NZ_CP159925.1"/>
</dbReference>
<accession>A0AAU8MN59</accession>